<dbReference type="InterPro" id="IPR035979">
    <property type="entry name" value="RBD_domain_sf"/>
</dbReference>
<proteinExistence type="predicted"/>
<organism evidence="3 4">
    <name type="scientific">Ceratopteris richardii</name>
    <name type="common">Triangle waterfern</name>
    <dbReference type="NCBI Taxonomy" id="49495"/>
    <lineage>
        <taxon>Eukaryota</taxon>
        <taxon>Viridiplantae</taxon>
        <taxon>Streptophyta</taxon>
        <taxon>Embryophyta</taxon>
        <taxon>Tracheophyta</taxon>
        <taxon>Polypodiopsida</taxon>
        <taxon>Polypodiidae</taxon>
        <taxon>Polypodiales</taxon>
        <taxon>Pteridineae</taxon>
        <taxon>Pteridaceae</taxon>
        <taxon>Parkerioideae</taxon>
        <taxon>Ceratopteris</taxon>
    </lineage>
</organism>
<dbReference type="Proteomes" id="UP000825935">
    <property type="component" value="Chromosome 25"/>
</dbReference>
<evidence type="ECO:0000313" key="4">
    <source>
        <dbReference type="Proteomes" id="UP000825935"/>
    </source>
</evidence>
<dbReference type="InterPro" id="IPR000504">
    <property type="entry name" value="RRM_dom"/>
</dbReference>
<dbReference type="SMART" id="SM00360">
    <property type="entry name" value="RRM"/>
    <property type="match status" value="1"/>
</dbReference>
<evidence type="ECO:0000256" key="1">
    <source>
        <dbReference type="PROSITE-ProRule" id="PRU00176"/>
    </source>
</evidence>
<feature type="domain" description="RRM" evidence="2">
    <location>
        <begin position="4"/>
        <end position="78"/>
    </location>
</feature>
<reference evidence="3" key="1">
    <citation type="submission" date="2021-08" db="EMBL/GenBank/DDBJ databases">
        <title>WGS assembly of Ceratopteris richardii.</title>
        <authorList>
            <person name="Marchant D.B."/>
            <person name="Chen G."/>
            <person name="Jenkins J."/>
            <person name="Shu S."/>
            <person name="Leebens-Mack J."/>
            <person name="Grimwood J."/>
            <person name="Schmutz J."/>
            <person name="Soltis P."/>
            <person name="Soltis D."/>
            <person name="Chen Z.-H."/>
        </authorList>
    </citation>
    <scope>NUCLEOTIDE SEQUENCE</scope>
    <source>
        <strain evidence="3">Whitten #5841</strain>
        <tissue evidence="3">Leaf</tissue>
    </source>
</reference>
<keyword evidence="4" id="KW-1185">Reference proteome</keyword>
<protein>
    <recommendedName>
        <fullName evidence="2">RRM domain-containing protein</fullName>
    </recommendedName>
</protein>
<gene>
    <name evidence="3" type="ORF">KP509_25G062800</name>
</gene>
<dbReference type="SUPFAM" id="SSF54928">
    <property type="entry name" value="RNA-binding domain, RBD"/>
    <property type="match status" value="1"/>
</dbReference>
<dbReference type="PROSITE" id="PS50102">
    <property type="entry name" value="RRM"/>
    <property type="match status" value="1"/>
</dbReference>
<dbReference type="OMA" id="HLEMQSE"/>
<dbReference type="AlphaFoldDB" id="A0A8T2RRT0"/>
<evidence type="ECO:0000313" key="3">
    <source>
        <dbReference type="EMBL" id="KAH7298880.1"/>
    </source>
</evidence>
<dbReference type="EMBL" id="CM035430">
    <property type="protein sequence ID" value="KAH7298880.1"/>
    <property type="molecule type" value="Genomic_DNA"/>
</dbReference>
<dbReference type="Gene3D" id="3.30.70.330">
    <property type="match status" value="1"/>
</dbReference>
<sequence>MQIRTVKVSNLSQKVTDRDIQDFFSFSGEIESINIQNDGEGVKVAFVTFRDPASLDTAVLLSGATIVDQVVTITEVEDYNPSTSMGTASRTDNNGNVVNRAQDVISNMLAKGYDLGKDAMSKAKAFDEKHHLSANASATVSSLDKKIGISQKFSTGTAVMNEHVKAIDEKYQVSEKTRSALLAAEQKVSSAGSAFMKNKYIFTSAAWVSGAFSKVTKAAGEVGHKAMEKVHSTETK</sequence>
<keyword evidence="1" id="KW-0694">RNA-binding</keyword>
<dbReference type="PANTHER" id="PTHR32343:SF10">
    <property type="entry name" value="RNA-BINDING REGION RNP-1 DOMAIN-CONTAINING PROTEIN"/>
    <property type="match status" value="1"/>
</dbReference>
<name>A0A8T2RRT0_CERRI</name>
<dbReference type="InterPro" id="IPR012677">
    <property type="entry name" value="Nucleotide-bd_a/b_plait_sf"/>
</dbReference>
<dbReference type="Pfam" id="PF00076">
    <property type="entry name" value="RRM_1"/>
    <property type="match status" value="1"/>
</dbReference>
<dbReference type="PANTHER" id="PTHR32343">
    <property type="entry name" value="SERINE/ARGININE-RICH SPLICING FACTOR"/>
    <property type="match status" value="1"/>
</dbReference>
<comment type="caution">
    <text evidence="3">The sequence shown here is derived from an EMBL/GenBank/DDBJ whole genome shotgun (WGS) entry which is preliminary data.</text>
</comment>
<evidence type="ECO:0000259" key="2">
    <source>
        <dbReference type="PROSITE" id="PS50102"/>
    </source>
</evidence>
<accession>A0A8T2RRT0</accession>
<dbReference type="OrthoDB" id="7763451at2759"/>
<dbReference type="GO" id="GO:0003723">
    <property type="term" value="F:RNA binding"/>
    <property type="evidence" value="ECO:0007669"/>
    <property type="project" value="UniProtKB-UniRule"/>
</dbReference>